<keyword evidence="2" id="KW-1185">Reference proteome</keyword>
<sequence>MSTSTDPEELYELLREEGLFEESAENLRFTDAFRQARDECRERVADLDDETFREQVEGYVDGTDFDVEEIDRRTLGDAIAVWETCDSLDQATSVHVALSLERTETADGDPNLPAGFVALSGEEIAPFTQSQPASVLYFWRKDCEPCAAVREDLSALRHDGAIPESVGLGAVYGPDNVELLREEYEVGAAPTVLFFSGSTVESRFVGNPGIDALRQEIALLVEDIET</sequence>
<evidence type="ECO:0000313" key="2">
    <source>
        <dbReference type="Proteomes" id="UP000199170"/>
    </source>
</evidence>
<dbReference type="EMBL" id="FNPB01000004">
    <property type="protein sequence ID" value="SDX94520.1"/>
    <property type="molecule type" value="Genomic_DNA"/>
</dbReference>
<accession>A0A1H3FUB3</accession>
<dbReference type="AlphaFoldDB" id="A0A1H3FUB3"/>
<organism evidence="1 2">
    <name type="scientific">Halobellus clavatus</name>
    <dbReference type="NCBI Taxonomy" id="660517"/>
    <lineage>
        <taxon>Archaea</taxon>
        <taxon>Methanobacteriati</taxon>
        <taxon>Methanobacteriota</taxon>
        <taxon>Stenosarchaea group</taxon>
        <taxon>Halobacteria</taxon>
        <taxon>Halobacteriales</taxon>
        <taxon>Haloferacaceae</taxon>
        <taxon>Halobellus</taxon>
    </lineage>
</organism>
<dbReference type="OrthoDB" id="304286at2157"/>
<evidence type="ECO:0000313" key="1">
    <source>
        <dbReference type="EMBL" id="SDX94520.1"/>
    </source>
</evidence>
<reference evidence="2" key="1">
    <citation type="submission" date="2016-10" db="EMBL/GenBank/DDBJ databases">
        <authorList>
            <person name="Varghese N."/>
            <person name="Submissions S."/>
        </authorList>
    </citation>
    <scope>NUCLEOTIDE SEQUENCE [LARGE SCALE GENOMIC DNA]</scope>
    <source>
        <strain evidence="2">CGMCC 1.10118</strain>
    </source>
</reference>
<name>A0A1H3FUB3_9EURY</name>
<evidence type="ECO:0008006" key="3">
    <source>
        <dbReference type="Google" id="ProtNLM"/>
    </source>
</evidence>
<gene>
    <name evidence="1" type="ORF">SAMN04487946_104179</name>
</gene>
<dbReference type="STRING" id="660517.SAMN04487946_104179"/>
<dbReference type="RefSeq" id="WP_089766747.1">
    <property type="nucleotide sequence ID" value="NZ_FNPB01000004.1"/>
</dbReference>
<dbReference type="InterPro" id="IPR036249">
    <property type="entry name" value="Thioredoxin-like_sf"/>
</dbReference>
<protein>
    <recommendedName>
        <fullName evidence="3">Thioredoxin</fullName>
    </recommendedName>
</protein>
<dbReference type="Gene3D" id="3.40.30.10">
    <property type="entry name" value="Glutaredoxin"/>
    <property type="match status" value="1"/>
</dbReference>
<proteinExistence type="predicted"/>
<dbReference type="SUPFAM" id="SSF52833">
    <property type="entry name" value="Thioredoxin-like"/>
    <property type="match status" value="1"/>
</dbReference>
<dbReference type="Proteomes" id="UP000199170">
    <property type="component" value="Unassembled WGS sequence"/>
</dbReference>